<dbReference type="CDD" id="cd00146">
    <property type="entry name" value="PKD"/>
    <property type="match status" value="1"/>
</dbReference>
<dbReference type="OrthoDB" id="414973at2"/>
<protein>
    <recommendedName>
        <fullName evidence="3">PKD domain-containing protein</fullName>
    </recommendedName>
</protein>
<dbReference type="AlphaFoldDB" id="A0A511MV94"/>
<dbReference type="GO" id="GO:0031410">
    <property type="term" value="C:cytoplasmic vesicle"/>
    <property type="evidence" value="ECO:0007669"/>
    <property type="project" value="TreeGrafter"/>
</dbReference>
<feature type="compositionally biased region" description="Polar residues" evidence="1">
    <location>
        <begin position="144"/>
        <end position="157"/>
    </location>
</feature>
<dbReference type="EMBL" id="BJXB01000001">
    <property type="protein sequence ID" value="GEM44499.1"/>
    <property type="molecule type" value="Genomic_DNA"/>
</dbReference>
<feature type="chain" id="PRO_5021872045" description="PKD domain-containing protein" evidence="2">
    <location>
        <begin position="26"/>
        <end position="1125"/>
    </location>
</feature>
<proteinExistence type="predicted"/>
<evidence type="ECO:0000256" key="1">
    <source>
        <dbReference type="SAM" id="MobiDB-lite"/>
    </source>
</evidence>
<gene>
    <name evidence="4" type="ORF">DC3_01340</name>
</gene>
<dbReference type="InterPro" id="IPR013783">
    <property type="entry name" value="Ig-like_fold"/>
</dbReference>
<feature type="domain" description="PKD" evidence="3">
    <location>
        <begin position="623"/>
        <end position="708"/>
    </location>
</feature>
<dbReference type="SMART" id="SM00089">
    <property type="entry name" value="PKD"/>
    <property type="match status" value="2"/>
</dbReference>
<dbReference type="Proteomes" id="UP000321306">
    <property type="component" value="Unassembled WGS sequence"/>
</dbReference>
<dbReference type="Pfam" id="PF18911">
    <property type="entry name" value="PKD_4"/>
    <property type="match status" value="1"/>
</dbReference>
<dbReference type="PANTHER" id="PTHR46182">
    <property type="entry name" value="FI19480P1"/>
    <property type="match status" value="1"/>
</dbReference>
<keyword evidence="5" id="KW-1185">Reference proteome</keyword>
<dbReference type="PROSITE" id="PS51257">
    <property type="entry name" value="PROKAR_LIPOPROTEIN"/>
    <property type="match status" value="1"/>
</dbReference>
<dbReference type="InterPro" id="IPR029865">
    <property type="entry name" value="KIAA0319-like"/>
</dbReference>
<dbReference type="SUPFAM" id="SSF63829">
    <property type="entry name" value="Calcium-dependent phosphotriesterase"/>
    <property type="match status" value="1"/>
</dbReference>
<organism evidence="4 5">
    <name type="scientific">Deinococcus cellulosilyticus (strain DSM 18568 / NBRC 106333 / KACC 11606 / 5516J-15)</name>
    <dbReference type="NCBI Taxonomy" id="1223518"/>
    <lineage>
        <taxon>Bacteria</taxon>
        <taxon>Thermotogati</taxon>
        <taxon>Deinococcota</taxon>
        <taxon>Deinococci</taxon>
        <taxon>Deinococcales</taxon>
        <taxon>Deinococcaceae</taxon>
        <taxon>Deinococcus</taxon>
    </lineage>
</organism>
<dbReference type="SUPFAM" id="SSF49299">
    <property type="entry name" value="PKD domain"/>
    <property type="match status" value="1"/>
</dbReference>
<dbReference type="InterPro" id="IPR035986">
    <property type="entry name" value="PKD_dom_sf"/>
</dbReference>
<feature type="signal peptide" evidence="2">
    <location>
        <begin position="1"/>
        <end position="25"/>
    </location>
</feature>
<dbReference type="InterPro" id="IPR022409">
    <property type="entry name" value="PKD/Chitinase_dom"/>
</dbReference>
<dbReference type="RefSeq" id="WP_146881656.1">
    <property type="nucleotide sequence ID" value="NZ_BJXB01000001.1"/>
</dbReference>
<dbReference type="InterPro" id="IPR000601">
    <property type="entry name" value="PKD_dom"/>
</dbReference>
<dbReference type="PANTHER" id="PTHR46182:SF2">
    <property type="entry name" value="FI19480P1"/>
    <property type="match status" value="1"/>
</dbReference>
<feature type="region of interest" description="Disordered" evidence="1">
    <location>
        <begin position="137"/>
        <end position="157"/>
    </location>
</feature>
<evidence type="ECO:0000313" key="5">
    <source>
        <dbReference type="Proteomes" id="UP000321306"/>
    </source>
</evidence>
<evidence type="ECO:0000313" key="4">
    <source>
        <dbReference type="EMBL" id="GEM44499.1"/>
    </source>
</evidence>
<dbReference type="Gene3D" id="2.60.40.10">
    <property type="entry name" value="Immunoglobulins"/>
    <property type="match status" value="4"/>
</dbReference>
<keyword evidence="2" id="KW-0732">Signal</keyword>
<evidence type="ECO:0000256" key="2">
    <source>
        <dbReference type="SAM" id="SignalP"/>
    </source>
</evidence>
<name>A0A511MV94_DEIC1</name>
<dbReference type="GO" id="GO:0016020">
    <property type="term" value="C:membrane"/>
    <property type="evidence" value="ECO:0007669"/>
    <property type="project" value="TreeGrafter"/>
</dbReference>
<accession>A0A511MV94</accession>
<comment type="caution">
    <text evidence="4">The sequence shown here is derived from an EMBL/GenBank/DDBJ whole genome shotgun (WGS) entry which is preliminary data.</text>
</comment>
<dbReference type="PROSITE" id="PS50093">
    <property type="entry name" value="PKD"/>
    <property type="match status" value="1"/>
</dbReference>
<evidence type="ECO:0000259" key="3">
    <source>
        <dbReference type="PROSITE" id="PS50093"/>
    </source>
</evidence>
<sequence>MQKVPMKWKALFLPLVLGSLLVACGETSSVPAPVKPANPTRVTVQAKAGYVEISWENTASNILGFEIYRETLAKVGTNQVKPQALSLLTRVGKNACTNAEKTLCSYQDKTVQPGTSYRYAVAVRGAEANSDQVASGPVAAPVNSAPTSKGIQNLTAPRGSQNQTIDLKTIFSDQEDAATALRFAALSSRPDVASATLDGGVLTLKFLAAGEATVTVTATDTGGLMVSSTFTVTVNNNNTPPAAKPIPDVVIRKGSAPQILNLPEYFSDVQDSSLTYALVSNSAPAVVIPELKGSQLHLTFLGLGTAELVLRATDSEGLLVTAPLKVSVTDDGNQPPVLKPIPDVVGVEGASHQVIYLQEHFSDPEGGSTLYYNLLENSNPAVVKPTLNGSVLDLVFGETGTSTLKVRVTDVGGLYTDATIKVTVNEKPNTAPIALTFPTDTPTEGDPESTLRVSTYFQDREQGSATLTYSLLENSNPAALSASLTGDQLKLGYLKEGTATLKVRATDRGGLSTDNTFKFTVLHRNVPPVATTIADQTLTLGLNPFVQDLSKVFSDPEDGAAGLTYSVVADSVPGVVDVKFSGAQMTVMALKTGTTQLKVRATDQAGASAEVSFKVTVQVSTKPVAVLEASSLHTATQLGVVFDTTKSNDDSGIAAMFLDFGDGSPEISSSDPFSSVGKNYGKFGTYTAKLTIKSRDGEEATTTLPITVGSAPGQVLDYGFLDYSRSGASDLLLPMLGRDEAGNLHLAYEATACTTTCDMAVVNVSAVPSAEGMTFNWNQEEYIHTPTPQDLKRLQMAVDPQGNRHFVTESVVADANDQKTRGVLQVRADGTPGWRLTLPSSLPVAEFSTTTSSPLIPTHLAVSRDSVYLVGNTSASIDASTSVQLGFVQKIQNGTVSWTKFFGTPSKTCDTQNQLQFNAVTLDGNGSLLIAGASSQIQQTDCAPAGSTAHPVLLSLDGAGNLIWQQNLPLVRGGWSLNSEMHLLAHNNMLVLSTEASLNDKTQASVFLLNTAGGILSQDTLGTLEDVTHITGMAPSPDGQVFVLGYSSMALDAAPQGETDPFLRKYSLSGETMFTVQYSADTLPEVTRDLVTIGNHSYMILYIPTARGLLLNLQRIDNQGNQISN</sequence>
<reference evidence="4 5" key="1">
    <citation type="submission" date="2019-07" db="EMBL/GenBank/DDBJ databases">
        <title>Whole genome shotgun sequence of Deinococcus cellulosilyticus NBRC 106333.</title>
        <authorList>
            <person name="Hosoyama A."/>
            <person name="Uohara A."/>
            <person name="Ohji S."/>
            <person name="Ichikawa N."/>
        </authorList>
    </citation>
    <scope>NUCLEOTIDE SEQUENCE [LARGE SCALE GENOMIC DNA]</scope>
    <source>
        <strain evidence="4 5">NBRC 106333</strain>
    </source>
</reference>